<proteinExistence type="predicted"/>
<dbReference type="AlphaFoldDB" id="A0A8I6S280"/>
<dbReference type="EnsemblMetazoa" id="XM_014401331.1">
    <property type="protein sequence ID" value="XP_014256817.1"/>
    <property type="gene ID" value="LOC106670750"/>
</dbReference>
<reference evidence="1" key="1">
    <citation type="submission" date="2022-01" db="UniProtKB">
        <authorList>
            <consortium name="EnsemblMetazoa"/>
        </authorList>
    </citation>
    <scope>IDENTIFICATION</scope>
</reference>
<evidence type="ECO:0000313" key="1">
    <source>
        <dbReference type="EnsemblMetazoa" id="XP_014256817.1"/>
    </source>
</evidence>
<protein>
    <submittedName>
        <fullName evidence="1">Uncharacterized protein</fullName>
    </submittedName>
</protein>
<organism evidence="1 2">
    <name type="scientific">Cimex lectularius</name>
    <name type="common">Bed bug</name>
    <name type="synonym">Acanthia lectularia</name>
    <dbReference type="NCBI Taxonomy" id="79782"/>
    <lineage>
        <taxon>Eukaryota</taxon>
        <taxon>Metazoa</taxon>
        <taxon>Ecdysozoa</taxon>
        <taxon>Arthropoda</taxon>
        <taxon>Hexapoda</taxon>
        <taxon>Insecta</taxon>
        <taxon>Pterygota</taxon>
        <taxon>Neoptera</taxon>
        <taxon>Paraneoptera</taxon>
        <taxon>Hemiptera</taxon>
        <taxon>Heteroptera</taxon>
        <taxon>Panheteroptera</taxon>
        <taxon>Cimicomorpha</taxon>
        <taxon>Cimicidae</taxon>
        <taxon>Cimex</taxon>
    </lineage>
</organism>
<keyword evidence="2" id="KW-1185">Reference proteome</keyword>
<dbReference type="GeneID" id="106670750"/>
<evidence type="ECO:0000313" key="2">
    <source>
        <dbReference type="Proteomes" id="UP000494040"/>
    </source>
</evidence>
<accession>A0A8I6S280</accession>
<sequence>MNLDDMYDYFRRGKSSVQQMANEVYKMFTLDHKKLKEVPGEERKRWKLDGLRQKIIKHREKRDEQLSPTGDMGRLESAKPWNGVYKWVSTVAKDLGMVRQT</sequence>
<dbReference type="Proteomes" id="UP000494040">
    <property type="component" value="Unassembled WGS sequence"/>
</dbReference>
<name>A0A8I6S280_CIMLE</name>
<dbReference type="RefSeq" id="XP_014256817.1">
    <property type="nucleotide sequence ID" value="XM_014401331.1"/>
</dbReference>
<dbReference type="KEGG" id="clec:106670750"/>